<keyword evidence="3" id="KW-1185">Reference proteome</keyword>
<evidence type="ECO:0000313" key="2">
    <source>
        <dbReference type="EMBL" id="KAF2480960.1"/>
    </source>
</evidence>
<dbReference type="Proteomes" id="UP000799767">
    <property type="component" value="Unassembled WGS sequence"/>
</dbReference>
<dbReference type="InterPro" id="IPR002347">
    <property type="entry name" value="SDR_fam"/>
</dbReference>
<sequence>MIAKVLYSQLFVTPPPPHFDCSGMTFIITGGNGGLGKEAARHFVRSGATKVIIACRSVDKGETAKEDIESSTQRSGVVEVWPLDLQNYDSIKSFAARVGELDRVDVLLENAGINTQKFSLAEGSESCITVNVISVFLLALLVLPHLQAMGQRHNITPTITIVSSEVHGFTSFPERKAPHILEGLNDEKTARMVDRYNVSKLLGVLACREIVQNHPVKQLKVTLDLVNPGLCQSGLMREMDSAFVRAFQRIVGRTAEVGSRTLVHASMQGPQWHGQYFSDGHPAKFEGIVRSKECAPIQTKVWTELAAKLEEIEPGCTKGLEA</sequence>
<dbReference type="OrthoDB" id="542013at2759"/>
<dbReference type="AlphaFoldDB" id="A0A6A6PLL2"/>
<dbReference type="GeneID" id="54472435"/>
<dbReference type="Pfam" id="PF00106">
    <property type="entry name" value="adh_short"/>
    <property type="match status" value="1"/>
</dbReference>
<proteinExistence type="predicted"/>
<reference evidence="2" key="1">
    <citation type="journal article" date="2020" name="Stud. Mycol.">
        <title>101 Dothideomycetes genomes: a test case for predicting lifestyles and emergence of pathogens.</title>
        <authorList>
            <person name="Haridas S."/>
            <person name="Albert R."/>
            <person name="Binder M."/>
            <person name="Bloem J."/>
            <person name="Labutti K."/>
            <person name="Salamov A."/>
            <person name="Andreopoulos B."/>
            <person name="Baker S."/>
            <person name="Barry K."/>
            <person name="Bills G."/>
            <person name="Bluhm B."/>
            <person name="Cannon C."/>
            <person name="Castanera R."/>
            <person name="Culley D."/>
            <person name="Daum C."/>
            <person name="Ezra D."/>
            <person name="Gonzalez J."/>
            <person name="Henrissat B."/>
            <person name="Kuo A."/>
            <person name="Liang C."/>
            <person name="Lipzen A."/>
            <person name="Lutzoni F."/>
            <person name="Magnuson J."/>
            <person name="Mondo S."/>
            <person name="Nolan M."/>
            <person name="Ohm R."/>
            <person name="Pangilinan J."/>
            <person name="Park H.-J."/>
            <person name="Ramirez L."/>
            <person name="Alfaro M."/>
            <person name="Sun H."/>
            <person name="Tritt A."/>
            <person name="Yoshinaga Y."/>
            <person name="Zwiers L.-H."/>
            <person name="Turgeon B."/>
            <person name="Goodwin S."/>
            <person name="Spatafora J."/>
            <person name="Crous P."/>
            <person name="Grigoriev I."/>
        </authorList>
    </citation>
    <scope>NUCLEOTIDE SEQUENCE</scope>
    <source>
        <strain evidence="2">CBS 113389</strain>
    </source>
</reference>
<organism evidence="2 3">
    <name type="scientific">Neohortaea acidophila</name>
    <dbReference type="NCBI Taxonomy" id="245834"/>
    <lineage>
        <taxon>Eukaryota</taxon>
        <taxon>Fungi</taxon>
        <taxon>Dikarya</taxon>
        <taxon>Ascomycota</taxon>
        <taxon>Pezizomycotina</taxon>
        <taxon>Dothideomycetes</taxon>
        <taxon>Dothideomycetidae</taxon>
        <taxon>Mycosphaerellales</taxon>
        <taxon>Teratosphaeriaceae</taxon>
        <taxon>Neohortaea</taxon>
    </lineage>
</organism>
<dbReference type="GO" id="GO:0016491">
    <property type="term" value="F:oxidoreductase activity"/>
    <property type="evidence" value="ECO:0007669"/>
    <property type="project" value="UniProtKB-KW"/>
</dbReference>
<accession>A0A6A6PLL2</accession>
<name>A0A6A6PLL2_9PEZI</name>
<evidence type="ECO:0000256" key="1">
    <source>
        <dbReference type="ARBA" id="ARBA00023002"/>
    </source>
</evidence>
<dbReference type="PANTHER" id="PTHR43157:SF31">
    <property type="entry name" value="PHOSPHATIDYLINOSITOL-GLYCAN BIOSYNTHESIS CLASS F PROTEIN"/>
    <property type="match status" value="1"/>
</dbReference>
<keyword evidence="1" id="KW-0560">Oxidoreductase</keyword>
<dbReference type="RefSeq" id="XP_033587530.1">
    <property type="nucleotide sequence ID" value="XM_033731433.1"/>
</dbReference>
<dbReference type="PRINTS" id="PR00081">
    <property type="entry name" value="GDHRDH"/>
</dbReference>
<evidence type="ECO:0000313" key="3">
    <source>
        <dbReference type="Proteomes" id="UP000799767"/>
    </source>
</evidence>
<protein>
    <submittedName>
        <fullName evidence="2">Retinol dehydrogenase 12</fullName>
    </submittedName>
</protein>
<dbReference type="PANTHER" id="PTHR43157">
    <property type="entry name" value="PHOSPHATIDYLINOSITOL-GLYCAN BIOSYNTHESIS CLASS F PROTEIN-RELATED"/>
    <property type="match status" value="1"/>
</dbReference>
<dbReference type="InterPro" id="IPR036291">
    <property type="entry name" value="NAD(P)-bd_dom_sf"/>
</dbReference>
<dbReference type="Gene3D" id="3.40.50.720">
    <property type="entry name" value="NAD(P)-binding Rossmann-like Domain"/>
    <property type="match status" value="1"/>
</dbReference>
<dbReference type="SUPFAM" id="SSF51735">
    <property type="entry name" value="NAD(P)-binding Rossmann-fold domains"/>
    <property type="match status" value="1"/>
</dbReference>
<dbReference type="EMBL" id="MU001638">
    <property type="protein sequence ID" value="KAF2480960.1"/>
    <property type="molecule type" value="Genomic_DNA"/>
</dbReference>
<gene>
    <name evidence="2" type="ORF">BDY17DRAFT_254434</name>
</gene>